<dbReference type="AlphaFoldDB" id="A0A9X2M7M7"/>
<evidence type="ECO:0000313" key="8">
    <source>
        <dbReference type="Proteomes" id="UP001140817"/>
    </source>
</evidence>
<feature type="domain" description="RNA polymerase sigma-70 region 4" evidence="6">
    <location>
        <begin position="203"/>
        <end position="251"/>
    </location>
</feature>
<dbReference type="GO" id="GO:0003677">
    <property type="term" value="F:DNA binding"/>
    <property type="evidence" value="ECO:0007669"/>
    <property type="project" value="UniProtKB-KW"/>
</dbReference>
<evidence type="ECO:0000259" key="5">
    <source>
        <dbReference type="Pfam" id="PF04542"/>
    </source>
</evidence>
<evidence type="ECO:0000256" key="1">
    <source>
        <dbReference type="ARBA" id="ARBA00023015"/>
    </source>
</evidence>
<dbReference type="PANTHER" id="PTHR30603:SF17">
    <property type="entry name" value="RNA POLYMERASE SIGMA-G FACTOR"/>
    <property type="match status" value="1"/>
</dbReference>
<sequence>MNYTNLEIKDKTNEELFKIAHAGNKEARDYLITSNMKLVYKIANETRNILKEVDFESLVQEGSIGLVKAVDRFEVERELKFGTYASWLIRGQIYQYLRDLNEMKPFRVRRRDRDLYKKALESRYELQQKLLREPTLKEISDYIGVGIKDLGSTFNCMEGHKSLYESYYKGEDGTDMKQIDTIENQNNLSEEQILNRVIIKDRLKKLKDKQRKVIELRYFNDLTQEQVGKVLNTTQVTVSRLEKAALNTLREII</sequence>
<dbReference type="Proteomes" id="UP001140817">
    <property type="component" value="Unassembled WGS sequence"/>
</dbReference>
<dbReference type="PRINTS" id="PR00046">
    <property type="entry name" value="SIGMA70FCT"/>
</dbReference>
<dbReference type="Gene3D" id="1.20.120.1810">
    <property type="match status" value="1"/>
</dbReference>
<evidence type="ECO:0000259" key="6">
    <source>
        <dbReference type="Pfam" id="PF04545"/>
    </source>
</evidence>
<dbReference type="InterPro" id="IPR007627">
    <property type="entry name" value="RNA_pol_sigma70_r2"/>
</dbReference>
<dbReference type="InterPro" id="IPR013325">
    <property type="entry name" value="RNA_pol_sigma_r2"/>
</dbReference>
<dbReference type="SUPFAM" id="SSF88659">
    <property type="entry name" value="Sigma3 and sigma4 domains of RNA polymerase sigma factors"/>
    <property type="match status" value="2"/>
</dbReference>
<keyword evidence="8" id="KW-1185">Reference proteome</keyword>
<keyword evidence="1" id="KW-0805">Transcription regulation</keyword>
<evidence type="ECO:0000313" key="7">
    <source>
        <dbReference type="EMBL" id="MCR1821733.1"/>
    </source>
</evidence>
<evidence type="ECO:0000256" key="4">
    <source>
        <dbReference type="ARBA" id="ARBA00023163"/>
    </source>
</evidence>
<feature type="domain" description="RNA polymerase sigma-70 region 2" evidence="5">
    <location>
        <begin position="31"/>
        <end position="100"/>
    </location>
</feature>
<reference evidence="7" key="1">
    <citation type="submission" date="2022-07" db="EMBL/GenBank/DDBJ databases">
        <title>Enhanced cultured diversity of the mouse gut microbiota enables custom-made synthetic communities.</title>
        <authorList>
            <person name="Afrizal A."/>
        </authorList>
    </citation>
    <scope>NUCLEOTIDE SEQUENCE</scope>
    <source>
        <strain evidence="7">DSM 29186</strain>
    </source>
</reference>
<comment type="caution">
    <text evidence="7">The sequence shown here is derived from an EMBL/GenBank/DDBJ whole genome shotgun (WGS) entry which is preliminary data.</text>
</comment>
<dbReference type="CDD" id="cd06171">
    <property type="entry name" value="Sigma70_r4"/>
    <property type="match status" value="1"/>
</dbReference>
<accession>A0A9X2M7M7</accession>
<dbReference type="InterPro" id="IPR013324">
    <property type="entry name" value="RNA_pol_sigma_r3/r4-like"/>
</dbReference>
<protein>
    <submittedName>
        <fullName evidence="7">Sigma-70 family RNA polymerase sigma factor</fullName>
    </submittedName>
</protein>
<keyword evidence="4" id="KW-0804">Transcription</keyword>
<dbReference type="EMBL" id="JANKBY010000017">
    <property type="protein sequence ID" value="MCR1821733.1"/>
    <property type="molecule type" value="Genomic_DNA"/>
</dbReference>
<dbReference type="InterPro" id="IPR007630">
    <property type="entry name" value="RNA_pol_sigma70_r4"/>
</dbReference>
<dbReference type="InterPro" id="IPR000943">
    <property type="entry name" value="RNA_pol_sigma70"/>
</dbReference>
<dbReference type="GO" id="GO:0016987">
    <property type="term" value="F:sigma factor activity"/>
    <property type="evidence" value="ECO:0007669"/>
    <property type="project" value="UniProtKB-KW"/>
</dbReference>
<evidence type="ECO:0000256" key="2">
    <source>
        <dbReference type="ARBA" id="ARBA00023082"/>
    </source>
</evidence>
<proteinExistence type="predicted"/>
<gene>
    <name evidence="7" type="ORF">NSA58_02935</name>
</gene>
<dbReference type="InterPro" id="IPR014284">
    <property type="entry name" value="RNA_pol_sigma-70_dom"/>
</dbReference>
<dbReference type="Pfam" id="PF04542">
    <property type="entry name" value="Sigma70_r2"/>
    <property type="match status" value="1"/>
</dbReference>
<dbReference type="SUPFAM" id="SSF88946">
    <property type="entry name" value="Sigma2 domain of RNA polymerase sigma factors"/>
    <property type="match status" value="1"/>
</dbReference>
<dbReference type="Gene3D" id="1.20.140.160">
    <property type="match status" value="1"/>
</dbReference>
<dbReference type="PANTHER" id="PTHR30603">
    <property type="entry name" value="RNA POLYMERASE SIGMA FACTOR RPO"/>
    <property type="match status" value="1"/>
</dbReference>
<dbReference type="RefSeq" id="WP_257560047.1">
    <property type="nucleotide sequence ID" value="NZ_JANKBY010000017.1"/>
</dbReference>
<keyword evidence="2" id="KW-0731">Sigma factor</keyword>
<evidence type="ECO:0000256" key="3">
    <source>
        <dbReference type="ARBA" id="ARBA00023125"/>
    </source>
</evidence>
<dbReference type="NCBIfam" id="TIGR02937">
    <property type="entry name" value="sigma70-ECF"/>
    <property type="match status" value="1"/>
</dbReference>
<dbReference type="GO" id="GO:0006352">
    <property type="term" value="P:DNA-templated transcription initiation"/>
    <property type="evidence" value="ECO:0007669"/>
    <property type="project" value="InterPro"/>
</dbReference>
<organism evidence="7 8">
    <name type="scientific">Terrisporobacter muris</name>
    <dbReference type="NCBI Taxonomy" id="2963284"/>
    <lineage>
        <taxon>Bacteria</taxon>
        <taxon>Bacillati</taxon>
        <taxon>Bacillota</taxon>
        <taxon>Clostridia</taxon>
        <taxon>Peptostreptococcales</taxon>
        <taxon>Peptostreptococcaceae</taxon>
        <taxon>Terrisporobacter</taxon>
    </lineage>
</organism>
<name>A0A9X2M7M7_9FIRM</name>
<keyword evidence="3" id="KW-0238">DNA-binding</keyword>
<dbReference type="InterPro" id="IPR050239">
    <property type="entry name" value="Sigma-70_RNA_pol_init_factors"/>
</dbReference>
<dbReference type="Pfam" id="PF04545">
    <property type="entry name" value="Sigma70_r4"/>
    <property type="match status" value="1"/>
</dbReference>